<dbReference type="AlphaFoldDB" id="A0A1X7LCL7"/>
<evidence type="ECO:0000313" key="2">
    <source>
        <dbReference type="EMBL" id="SMG50919.1"/>
    </source>
</evidence>
<proteinExistence type="predicted"/>
<dbReference type="Proteomes" id="UP000193834">
    <property type="component" value="Unassembled WGS sequence"/>
</dbReference>
<keyword evidence="1" id="KW-0472">Membrane</keyword>
<protein>
    <submittedName>
        <fullName evidence="2">Uncharacterized protein</fullName>
    </submittedName>
</protein>
<dbReference type="STRING" id="1852522.SAMN06295960_3197"/>
<evidence type="ECO:0000313" key="3">
    <source>
        <dbReference type="Proteomes" id="UP000193834"/>
    </source>
</evidence>
<evidence type="ECO:0000256" key="1">
    <source>
        <dbReference type="SAM" id="Phobius"/>
    </source>
</evidence>
<feature type="transmembrane region" description="Helical" evidence="1">
    <location>
        <begin position="26"/>
        <end position="43"/>
    </location>
</feature>
<keyword evidence="3" id="KW-1185">Reference proteome</keyword>
<reference evidence="2 3" key="1">
    <citation type="submission" date="2017-04" db="EMBL/GenBank/DDBJ databases">
        <authorList>
            <person name="Afonso C.L."/>
            <person name="Miller P.J."/>
            <person name="Scott M.A."/>
            <person name="Spackman E."/>
            <person name="Goraichik I."/>
            <person name="Dimitrov K.M."/>
            <person name="Suarez D.L."/>
            <person name="Swayne D.E."/>
        </authorList>
    </citation>
    <scope>NUCLEOTIDE SEQUENCE [LARGE SCALE GENOMIC DNA]</scope>
    <source>
        <strain evidence="2 3">11</strain>
    </source>
</reference>
<accession>A0A1X7LCL7</accession>
<keyword evidence="1" id="KW-1133">Transmembrane helix</keyword>
<keyword evidence="1" id="KW-0812">Transmembrane</keyword>
<sequence>MIIAGILIQALGVLYFADFISFEWGRMLHLAGTVVLIYGILYPKRKAQEK</sequence>
<dbReference type="EMBL" id="FXAZ01000004">
    <property type="protein sequence ID" value="SMG50919.1"/>
    <property type="molecule type" value="Genomic_DNA"/>
</dbReference>
<organism evidence="2 3">
    <name type="scientific">Paenibacillus aquistagni</name>
    <dbReference type="NCBI Taxonomy" id="1852522"/>
    <lineage>
        <taxon>Bacteria</taxon>
        <taxon>Bacillati</taxon>
        <taxon>Bacillota</taxon>
        <taxon>Bacilli</taxon>
        <taxon>Bacillales</taxon>
        <taxon>Paenibacillaceae</taxon>
        <taxon>Paenibacillus</taxon>
    </lineage>
</organism>
<gene>
    <name evidence="2" type="ORF">SAMN06295960_3197</name>
</gene>
<name>A0A1X7LCL7_9BACL</name>